<dbReference type="EMBL" id="MT162466">
    <property type="protein sequence ID" value="QIN96666.1"/>
    <property type="molecule type" value="Genomic_DNA"/>
</dbReference>
<dbReference type="KEGG" id="vg:77945200"/>
<accession>A0A6G8R5K5</accession>
<keyword evidence="2" id="KW-1185">Reference proteome</keyword>
<evidence type="ECO:0000313" key="2">
    <source>
        <dbReference type="Proteomes" id="UP000502617"/>
    </source>
</evidence>
<dbReference type="Proteomes" id="UP000502617">
    <property type="component" value="Segment"/>
</dbReference>
<proteinExistence type="predicted"/>
<sequence length="79" mass="9203">MRTWFYTLPQHWAPALINDDWTGIEDEEHLTILDFIKEELSGLAVVDVSEETNFVKYHDAYNYGVLASDCLVYECVEMV</sequence>
<name>A0A6G8R5K5_9CAUD</name>
<protein>
    <submittedName>
        <fullName evidence="1">Uncharacterized protein</fullName>
    </submittedName>
</protein>
<evidence type="ECO:0000313" key="1">
    <source>
        <dbReference type="EMBL" id="QIN96666.1"/>
    </source>
</evidence>
<dbReference type="GeneID" id="77945200"/>
<organism evidence="1 2">
    <name type="scientific">Synechococcus phage S-N03</name>
    <dbReference type="NCBI Taxonomy" id="2718943"/>
    <lineage>
        <taxon>Viruses</taxon>
        <taxon>Duplodnaviria</taxon>
        <taxon>Heunggongvirae</taxon>
        <taxon>Uroviricota</taxon>
        <taxon>Caudoviricetes</taxon>
        <taxon>Pantevenvirales</taxon>
        <taxon>Kyanoviridae</taxon>
        <taxon>Huanghaivirus</taxon>
        <taxon>Huanghaivirus snothree</taxon>
    </lineage>
</organism>
<reference evidence="1 2" key="1">
    <citation type="submission" date="2020-03" db="EMBL/GenBank/DDBJ databases">
        <title>The Isolation and Genome Sequence of a Novel Cyanophage S-N03 from the Huanghai Sea, China.</title>
        <authorList>
            <person name="Jiang T."/>
        </authorList>
    </citation>
    <scope>NUCLEOTIDE SEQUENCE [LARGE SCALE GENOMIC DNA]</scope>
</reference>
<dbReference type="RefSeq" id="YP_010669046.1">
    <property type="nucleotide sequence ID" value="NC_070959.1"/>
</dbReference>